<evidence type="ECO:0000313" key="6">
    <source>
        <dbReference type="Proteomes" id="UP001046870"/>
    </source>
</evidence>
<dbReference type="Proteomes" id="UP001046870">
    <property type="component" value="Chromosome 1"/>
</dbReference>
<organism evidence="5 6">
    <name type="scientific">Megalops atlanticus</name>
    <name type="common">Tarpon</name>
    <name type="synonym">Clupea gigantea</name>
    <dbReference type="NCBI Taxonomy" id="7932"/>
    <lineage>
        <taxon>Eukaryota</taxon>
        <taxon>Metazoa</taxon>
        <taxon>Chordata</taxon>
        <taxon>Craniata</taxon>
        <taxon>Vertebrata</taxon>
        <taxon>Euteleostomi</taxon>
        <taxon>Actinopterygii</taxon>
        <taxon>Neopterygii</taxon>
        <taxon>Teleostei</taxon>
        <taxon>Elopiformes</taxon>
        <taxon>Megalopidae</taxon>
        <taxon>Megalops</taxon>
    </lineage>
</organism>
<evidence type="ECO:0000256" key="1">
    <source>
        <dbReference type="ARBA" id="ARBA00022553"/>
    </source>
</evidence>
<feature type="region of interest" description="Disordered" evidence="3">
    <location>
        <begin position="91"/>
        <end position="143"/>
    </location>
</feature>
<keyword evidence="1" id="KW-0597">Phosphoprotein</keyword>
<feature type="domain" description="FBX41/ZN365 C2H2-type zinc finger" evidence="4">
    <location>
        <begin position="27"/>
        <end position="54"/>
    </location>
</feature>
<proteinExistence type="predicted"/>
<dbReference type="GO" id="GO:0110026">
    <property type="term" value="P:regulation of DNA strand resection involved in replication fork processing"/>
    <property type="evidence" value="ECO:0007669"/>
    <property type="project" value="TreeGrafter"/>
</dbReference>
<evidence type="ECO:0000259" key="4">
    <source>
        <dbReference type="Pfam" id="PF23165"/>
    </source>
</evidence>
<dbReference type="PANTHER" id="PTHR15739">
    <property type="entry name" value="ZINC FINGER PROTEIN"/>
    <property type="match status" value="1"/>
</dbReference>
<dbReference type="EMBL" id="JAFDVH010000001">
    <property type="protein sequence ID" value="KAG7492684.1"/>
    <property type="molecule type" value="Genomic_DNA"/>
</dbReference>
<evidence type="ECO:0000256" key="3">
    <source>
        <dbReference type="SAM" id="MobiDB-lite"/>
    </source>
</evidence>
<dbReference type="GO" id="GO:0000723">
    <property type="term" value="P:telomere maintenance"/>
    <property type="evidence" value="ECO:0007669"/>
    <property type="project" value="TreeGrafter"/>
</dbReference>
<evidence type="ECO:0000256" key="2">
    <source>
        <dbReference type="ARBA" id="ARBA00023054"/>
    </source>
</evidence>
<dbReference type="PANTHER" id="PTHR15739:SF2">
    <property type="entry name" value="PROTEIN ZNF365"/>
    <property type="match status" value="1"/>
</dbReference>
<gene>
    <name evidence="5" type="ORF">MATL_G00017360</name>
</gene>
<evidence type="ECO:0000313" key="5">
    <source>
        <dbReference type="EMBL" id="KAG7492684.1"/>
    </source>
</evidence>
<feature type="region of interest" description="Disordered" evidence="3">
    <location>
        <begin position="348"/>
        <end position="380"/>
    </location>
</feature>
<sequence length="380" mass="42943">MQQKPNERKALLCTDIGRPCGVALLQLAFHCPRCGERQRFRSLSSLKVHLDYSRLYYTADDFSPVSRQDVGDVLLNHKKARDADCTENCKSSPVKKQVPAGSTGRGGVKFKADAGLRSPQGPNDGVTEEGPEEGCAVEPAGCRPTQSATTEACVQQRLEETLRSEDSPIERRLQEVSMELLQKEAELLHVHARSRHLAQEKQEVFERERALCRQVDTAVMVIGSLREHLRESERELERKEQEVITIHNFLEAAAQQEMCGKVRLQRFIENLLRRIALAEMLLEYYQSGSGQTACQNHTTFHTAENEYPGMTESWQFCSFRFSEGPDPPAADPETTGLPAQKGWCLSKTSRGRLGSRESCSHSDQVSEMWNRRRTSEVYED</sequence>
<dbReference type="OrthoDB" id="271433at2759"/>
<dbReference type="GO" id="GO:0010975">
    <property type="term" value="P:regulation of neuron projection development"/>
    <property type="evidence" value="ECO:0007669"/>
    <property type="project" value="TreeGrafter"/>
</dbReference>
<dbReference type="AlphaFoldDB" id="A0A9D3TK59"/>
<feature type="compositionally biased region" description="Basic and acidic residues" evidence="3">
    <location>
        <begin position="369"/>
        <end position="380"/>
    </location>
</feature>
<dbReference type="GO" id="GO:0010569">
    <property type="term" value="P:regulation of double-strand break repair via homologous recombination"/>
    <property type="evidence" value="ECO:0007669"/>
    <property type="project" value="TreeGrafter"/>
</dbReference>
<keyword evidence="6" id="KW-1185">Reference proteome</keyword>
<dbReference type="InterPro" id="IPR057038">
    <property type="entry name" value="FBX41/ZN365_Znf-C2H2"/>
</dbReference>
<comment type="caution">
    <text evidence="5">The sequence shown here is derived from an EMBL/GenBank/DDBJ whole genome shotgun (WGS) entry which is preliminary data.</text>
</comment>
<keyword evidence="2" id="KW-0175">Coiled coil</keyword>
<dbReference type="InterPro" id="IPR052283">
    <property type="entry name" value="GenomicStab_NeuMorph_Reg"/>
</dbReference>
<name>A0A9D3TK59_MEGAT</name>
<protein>
    <recommendedName>
        <fullName evidence="4">FBX41/ZN365 C2H2-type zinc finger domain-containing protein</fullName>
    </recommendedName>
</protein>
<accession>A0A9D3TK59</accession>
<reference evidence="5" key="1">
    <citation type="submission" date="2021-01" db="EMBL/GenBank/DDBJ databases">
        <authorList>
            <person name="Zahm M."/>
            <person name="Roques C."/>
            <person name="Cabau C."/>
            <person name="Klopp C."/>
            <person name="Donnadieu C."/>
            <person name="Jouanno E."/>
            <person name="Lampietro C."/>
            <person name="Louis A."/>
            <person name="Herpin A."/>
            <person name="Echchiki A."/>
            <person name="Berthelot C."/>
            <person name="Parey E."/>
            <person name="Roest-Crollius H."/>
            <person name="Braasch I."/>
            <person name="Postlethwait J."/>
            <person name="Bobe J."/>
            <person name="Montfort J."/>
            <person name="Bouchez O."/>
            <person name="Begum T."/>
            <person name="Mejri S."/>
            <person name="Adams A."/>
            <person name="Chen W.-J."/>
            <person name="Guiguen Y."/>
        </authorList>
    </citation>
    <scope>NUCLEOTIDE SEQUENCE</scope>
    <source>
        <strain evidence="5">YG-15Mar2019-1</strain>
        <tissue evidence="5">Brain</tissue>
    </source>
</reference>
<dbReference type="Pfam" id="PF23165">
    <property type="entry name" value="zf-C2H2_FBX41"/>
    <property type="match status" value="1"/>
</dbReference>